<keyword evidence="2" id="KW-1185">Reference proteome</keyword>
<evidence type="ECO:0000313" key="2">
    <source>
        <dbReference type="Proteomes" id="UP000238365"/>
    </source>
</evidence>
<dbReference type="Proteomes" id="UP000238365">
    <property type="component" value="Chromosome"/>
</dbReference>
<sequence>MSNALKEKLKIAKQKKIKQIVKDDIIKVNALNLNDVDFIDIHYQKLILEIKDKGIYLIKNNHDINSQYGNYQKFIERISSKEKVFLYCSGADMFFFVSVPSIAVKANPKYFWESHVLHSSWQSRFFIDSEKKYGFAALNGEYGIEVCQWY</sequence>
<dbReference type="KEGG" id="pgz:C2E15_03770"/>
<accession>A0A2L0ICS8</accession>
<organism evidence="1 2">
    <name type="scientific">Mixta gaviniae</name>
    <dbReference type="NCBI Taxonomy" id="665914"/>
    <lineage>
        <taxon>Bacteria</taxon>
        <taxon>Pseudomonadati</taxon>
        <taxon>Pseudomonadota</taxon>
        <taxon>Gammaproteobacteria</taxon>
        <taxon>Enterobacterales</taxon>
        <taxon>Erwiniaceae</taxon>
        <taxon>Mixta</taxon>
    </lineage>
</organism>
<evidence type="ECO:0000313" key="1">
    <source>
        <dbReference type="EMBL" id="AUX92289.1"/>
    </source>
</evidence>
<protein>
    <submittedName>
        <fullName evidence="1">Uncharacterized protein</fullName>
    </submittedName>
</protein>
<dbReference type="EMBL" id="CP026377">
    <property type="protein sequence ID" value="AUX92289.1"/>
    <property type="molecule type" value="Genomic_DNA"/>
</dbReference>
<dbReference type="AlphaFoldDB" id="A0A2L0ICS8"/>
<gene>
    <name evidence="1" type="ORF">C2E15_03770</name>
</gene>
<dbReference type="RefSeq" id="WP_104956188.1">
    <property type="nucleotide sequence ID" value="NZ_CP026377.1"/>
</dbReference>
<reference evidence="1 2" key="1">
    <citation type="submission" date="2018-01" db="EMBL/GenBank/DDBJ databases">
        <title>Complete and assembled Genome of Pantoea gaviniae DSM22758T.</title>
        <authorList>
            <person name="Stevens M.J.A."/>
            <person name="Zurfluh K."/>
            <person name="Stephan R."/>
        </authorList>
    </citation>
    <scope>NUCLEOTIDE SEQUENCE [LARGE SCALE GENOMIC DNA]</scope>
    <source>
        <strain evidence="1 2">DSM 22758</strain>
    </source>
</reference>
<name>A0A2L0ICS8_9GAMM</name>
<proteinExistence type="predicted"/>